<dbReference type="Proteomes" id="UP000466514">
    <property type="component" value="Chromosome"/>
</dbReference>
<accession>A0A7I7M6T9</accession>
<organism evidence="3 4">
    <name type="scientific">Mycolicibacterium psychrotolerans</name>
    <dbReference type="NCBI Taxonomy" id="216929"/>
    <lineage>
        <taxon>Bacteria</taxon>
        <taxon>Bacillati</taxon>
        <taxon>Actinomycetota</taxon>
        <taxon>Actinomycetes</taxon>
        <taxon>Mycobacteriales</taxon>
        <taxon>Mycobacteriaceae</taxon>
        <taxon>Mycolicibacterium</taxon>
    </lineage>
</organism>
<gene>
    <name evidence="3" type="ORF">MPSYJ_11710</name>
</gene>
<keyword evidence="2" id="KW-0732">Signal</keyword>
<keyword evidence="4" id="KW-1185">Reference proteome</keyword>
<reference evidence="3 4" key="1">
    <citation type="journal article" date="2019" name="Emerg. Microbes Infect.">
        <title>Comprehensive subspecies identification of 175 nontuberculous mycobacteria species based on 7547 genomic profiles.</title>
        <authorList>
            <person name="Matsumoto Y."/>
            <person name="Kinjo T."/>
            <person name="Motooka D."/>
            <person name="Nabeya D."/>
            <person name="Jung N."/>
            <person name="Uechi K."/>
            <person name="Horii T."/>
            <person name="Iida T."/>
            <person name="Fujita J."/>
            <person name="Nakamura S."/>
        </authorList>
    </citation>
    <scope>NUCLEOTIDE SEQUENCE [LARGE SCALE GENOMIC DNA]</scope>
    <source>
        <strain evidence="3 4">JCM 13323</strain>
    </source>
</reference>
<feature type="chain" id="PRO_5029916186" evidence="2">
    <location>
        <begin position="28"/>
        <end position="215"/>
    </location>
</feature>
<feature type="compositionally biased region" description="Low complexity" evidence="1">
    <location>
        <begin position="164"/>
        <end position="177"/>
    </location>
</feature>
<feature type="region of interest" description="Disordered" evidence="1">
    <location>
        <begin position="164"/>
        <end position="215"/>
    </location>
</feature>
<evidence type="ECO:0000256" key="1">
    <source>
        <dbReference type="SAM" id="MobiDB-lite"/>
    </source>
</evidence>
<evidence type="ECO:0000313" key="3">
    <source>
        <dbReference type="EMBL" id="BBX67710.1"/>
    </source>
</evidence>
<dbReference type="EMBL" id="AP022574">
    <property type="protein sequence ID" value="BBX67710.1"/>
    <property type="molecule type" value="Genomic_DNA"/>
</dbReference>
<protein>
    <submittedName>
        <fullName evidence="3">Uncharacterized protein</fullName>
    </submittedName>
</protein>
<name>A0A7I7M6T9_9MYCO</name>
<evidence type="ECO:0000313" key="4">
    <source>
        <dbReference type="Proteomes" id="UP000466514"/>
    </source>
</evidence>
<feature type="compositionally biased region" description="Pro residues" evidence="1">
    <location>
        <begin position="29"/>
        <end position="45"/>
    </location>
</feature>
<dbReference type="KEGG" id="mpsc:MPSYJ_11710"/>
<dbReference type="AlphaFoldDB" id="A0A7I7M6T9"/>
<proteinExistence type="predicted"/>
<dbReference type="RefSeq" id="WP_163720791.1">
    <property type="nucleotide sequence ID" value="NZ_AP022574.1"/>
</dbReference>
<feature type="region of interest" description="Disordered" evidence="1">
    <location>
        <begin position="27"/>
        <end position="47"/>
    </location>
</feature>
<evidence type="ECO:0000256" key="2">
    <source>
        <dbReference type="SAM" id="SignalP"/>
    </source>
</evidence>
<feature type="signal peptide" evidence="2">
    <location>
        <begin position="1"/>
        <end position="27"/>
    </location>
</feature>
<sequence length="215" mass="21668">MTHVIRQAPAALLAAGAAVVLASTAQAQPPLPPEPPAPPPSPGPTIPVIGAPLGSNGWNVLAQSNPQGPTGPLGVPEIPGIQRDTVLGQNPVPSAPGAGPGVVPSLRAFNNAYGVPQNEVPAAPGQGQQFDVAPGDENADVNGRTWLGRYIDLYRDGRLRGSLLGQSPQQQLGEPLPGTAPPRGTNIPPGLVQFLPDPAGPAPEGPQAMPVVPPA</sequence>